<evidence type="ECO:0000256" key="3">
    <source>
        <dbReference type="ARBA" id="ARBA00023136"/>
    </source>
</evidence>
<organism evidence="7 8">
    <name type="scientific">Kibdelosporangium persicum</name>
    <dbReference type="NCBI Taxonomy" id="2698649"/>
    <lineage>
        <taxon>Bacteria</taxon>
        <taxon>Bacillati</taxon>
        <taxon>Actinomycetota</taxon>
        <taxon>Actinomycetes</taxon>
        <taxon>Pseudonocardiales</taxon>
        <taxon>Pseudonocardiaceae</taxon>
        <taxon>Kibdelosporangium</taxon>
    </lineage>
</organism>
<evidence type="ECO:0000256" key="5">
    <source>
        <dbReference type="ARBA" id="ARBA00023288"/>
    </source>
</evidence>
<dbReference type="Gene3D" id="3.40.190.10">
    <property type="entry name" value="Periplasmic binding protein-like II"/>
    <property type="match status" value="1"/>
</dbReference>
<accession>A0ABX2FAL5</accession>
<comment type="caution">
    <text evidence="7">The sequence shown here is derived from an EMBL/GenBank/DDBJ whole genome shotgun (WGS) entry which is preliminary data.</text>
</comment>
<dbReference type="Proteomes" id="UP000763557">
    <property type="component" value="Unassembled WGS sequence"/>
</dbReference>
<keyword evidence="7" id="KW-0762">Sugar transport</keyword>
<evidence type="ECO:0000256" key="4">
    <source>
        <dbReference type="ARBA" id="ARBA00023139"/>
    </source>
</evidence>
<keyword evidence="5" id="KW-0449">Lipoprotein</keyword>
<keyword evidence="8" id="KW-1185">Reference proteome</keyword>
<evidence type="ECO:0000313" key="7">
    <source>
        <dbReference type="EMBL" id="NRN68425.1"/>
    </source>
</evidence>
<keyword evidence="1" id="KW-1003">Cell membrane</keyword>
<keyword evidence="7" id="KW-0813">Transport</keyword>
<dbReference type="PANTHER" id="PTHR43649">
    <property type="entry name" value="ARABINOSE-BINDING PROTEIN-RELATED"/>
    <property type="match status" value="1"/>
</dbReference>
<feature type="signal peptide" evidence="6">
    <location>
        <begin position="1"/>
        <end position="37"/>
    </location>
</feature>
<keyword evidence="2 6" id="KW-0732">Signal</keyword>
<evidence type="ECO:0000256" key="1">
    <source>
        <dbReference type="ARBA" id="ARBA00022475"/>
    </source>
</evidence>
<keyword evidence="3" id="KW-0472">Membrane</keyword>
<evidence type="ECO:0000256" key="2">
    <source>
        <dbReference type="ARBA" id="ARBA00022729"/>
    </source>
</evidence>
<dbReference type="Pfam" id="PF01547">
    <property type="entry name" value="SBP_bac_1"/>
    <property type="match status" value="1"/>
</dbReference>
<sequence>MPDNAVSRPSLRSSVRSRGRKTAVVAPALVAVCAAVAAGCGTSTSPSAPQGDPNAPLEVWTRSQDSAAKVYTRIFEEFTKKTGQKVEYKAVFNDFDKQIQQRAANKDLPDLVITDTGSLGVFTQQGLVGEVDRASLAGAADVSERAWGNARTSDGKFHAVPWSTQATVTLIRKDWREKLGKPVPATHEQLLDLAKAFTSQDPDGNGQADTYGILAPATTDRGYTLWWASNFLWQGGGDVLKDSGNGKFQVAIDSPESQRSVEWIRGLFCDSKVMNPNALTLTTNDAHPLFETGKVGIYTTGPYMFSRFDKNLGKDKYEVIPAPRGPGGDTVLGEGEDMYIMAGSPNPAGQKKLVEFMLTPEVQQMGMKVQAGETPVVRLPVNKNVDVKTVLNDPRWDTTKQVYESAGRPFPAVPNFQPFRQKTSESLNKIFTCTTDTRAELGKLAGELTKELSTQGIKQ</sequence>
<evidence type="ECO:0000256" key="6">
    <source>
        <dbReference type="SAM" id="SignalP"/>
    </source>
</evidence>
<proteinExistence type="predicted"/>
<protein>
    <submittedName>
        <fullName evidence="7">ABC-type sugar transport system, periplasmic component</fullName>
    </submittedName>
</protein>
<reference evidence="7 8" key="1">
    <citation type="submission" date="2020-01" db="EMBL/GenBank/DDBJ databases">
        <title>Kibdelosporangium persica a novel Actinomycetes from a hot desert in Iran.</title>
        <authorList>
            <person name="Safaei N."/>
            <person name="Zaburannyi N."/>
            <person name="Mueller R."/>
            <person name="Wink J."/>
        </authorList>
    </citation>
    <scope>NUCLEOTIDE SEQUENCE [LARGE SCALE GENOMIC DNA]</scope>
    <source>
        <strain evidence="7 8">4NS15</strain>
    </source>
</reference>
<evidence type="ECO:0000313" key="8">
    <source>
        <dbReference type="Proteomes" id="UP000763557"/>
    </source>
</evidence>
<dbReference type="CDD" id="cd13585">
    <property type="entry name" value="PBP2_TMBP_like"/>
    <property type="match status" value="1"/>
</dbReference>
<feature type="chain" id="PRO_5046600621" evidence="6">
    <location>
        <begin position="38"/>
        <end position="459"/>
    </location>
</feature>
<dbReference type="EMBL" id="JAAATY010000020">
    <property type="protein sequence ID" value="NRN68425.1"/>
    <property type="molecule type" value="Genomic_DNA"/>
</dbReference>
<gene>
    <name evidence="7" type="ORF">GC106_56680</name>
</gene>
<name>A0ABX2FAL5_9PSEU</name>
<keyword evidence="4" id="KW-0564">Palmitate</keyword>
<dbReference type="PANTHER" id="PTHR43649:SF33">
    <property type="entry name" value="POLYGALACTURONAN_RHAMNOGALACTURONAN-BINDING PROTEIN YTCQ"/>
    <property type="match status" value="1"/>
</dbReference>
<dbReference type="SUPFAM" id="SSF53850">
    <property type="entry name" value="Periplasmic binding protein-like II"/>
    <property type="match status" value="1"/>
</dbReference>
<dbReference type="InterPro" id="IPR006059">
    <property type="entry name" value="SBP"/>
</dbReference>
<dbReference type="InterPro" id="IPR050490">
    <property type="entry name" value="Bact_solute-bd_prot1"/>
</dbReference>